<reference evidence="1" key="2">
    <citation type="journal article" date="2023" name="PLoS ONE">
        <title>Philodulcilactobacillus myokoensis gen. nov., sp. nov., a fructophilic, acidophilic, and agar-phobic lactic acid bacterium isolated from fermented vegetable extracts.</title>
        <authorList>
            <person name="Kouya T."/>
            <person name="Ishiyama Y."/>
            <person name="Ohashi S."/>
            <person name="Kumakubo R."/>
            <person name="Yamazaki T."/>
            <person name="Otaki T."/>
        </authorList>
    </citation>
    <scope>NUCLEOTIDE SEQUENCE</scope>
    <source>
        <strain evidence="1">WR16-4</strain>
    </source>
</reference>
<name>A0A9W6ESK7_9LACO</name>
<reference evidence="1" key="1">
    <citation type="submission" date="2022-07" db="EMBL/GenBank/DDBJ databases">
        <authorList>
            <person name="Kouya T."/>
            <person name="Ishiyama Y."/>
        </authorList>
    </citation>
    <scope>NUCLEOTIDE SEQUENCE</scope>
    <source>
        <strain evidence="1">WR16-4</strain>
    </source>
</reference>
<dbReference type="EMBL" id="BRPL01000002">
    <property type="protein sequence ID" value="GLB46582.1"/>
    <property type="molecule type" value="Genomic_DNA"/>
</dbReference>
<dbReference type="AlphaFoldDB" id="A0A9W6ESK7"/>
<comment type="caution">
    <text evidence="1">The sequence shown here is derived from an EMBL/GenBank/DDBJ whole genome shotgun (WGS) entry which is preliminary data.</text>
</comment>
<dbReference type="Proteomes" id="UP001144204">
    <property type="component" value="Unassembled WGS sequence"/>
</dbReference>
<sequence>MEDNIKLGTAPFGKMIFTLKRPITKKNHRDYRFMNGIMREIADDIWAMPAYMKEHEDFSMFFIFTKIDSGETVIAFSEGHLDGDKFKLSMPMTSGEGLNHLYQHNDKRAKSVLHFINQISKANEGDWRMVE</sequence>
<protein>
    <submittedName>
        <fullName evidence="1">Uncharacterized protein</fullName>
    </submittedName>
</protein>
<accession>A0A9W6ESK7</accession>
<evidence type="ECO:0000313" key="2">
    <source>
        <dbReference type="Proteomes" id="UP001144204"/>
    </source>
</evidence>
<organism evidence="1 2">
    <name type="scientific">Philodulcilactobacillus myokoensis</name>
    <dbReference type="NCBI Taxonomy" id="2929573"/>
    <lineage>
        <taxon>Bacteria</taxon>
        <taxon>Bacillati</taxon>
        <taxon>Bacillota</taxon>
        <taxon>Bacilli</taxon>
        <taxon>Lactobacillales</taxon>
        <taxon>Lactobacillaceae</taxon>
        <taxon>Philodulcilactobacillus</taxon>
    </lineage>
</organism>
<dbReference type="RefSeq" id="WP_286136046.1">
    <property type="nucleotide sequence ID" value="NZ_BRPL01000002.1"/>
</dbReference>
<keyword evidence="2" id="KW-1185">Reference proteome</keyword>
<evidence type="ECO:0000313" key="1">
    <source>
        <dbReference type="EMBL" id="GLB46582.1"/>
    </source>
</evidence>
<proteinExistence type="predicted"/>
<gene>
    <name evidence="1" type="ORF">WR164_05610</name>
</gene>